<accession>A0A6V8LZH4</accession>
<evidence type="ECO:0000313" key="3">
    <source>
        <dbReference type="Proteomes" id="UP000494245"/>
    </source>
</evidence>
<protein>
    <submittedName>
        <fullName evidence="2">Uncharacterized protein</fullName>
    </submittedName>
</protein>
<evidence type="ECO:0000313" key="2">
    <source>
        <dbReference type="EMBL" id="GFK95047.1"/>
    </source>
</evidence>
<feature type="signal peptide" evidence="1">
    <location>
        <begin position="1"/>
        <end position="19"/>
    </location>
</feature>
<dbReference type="Proteomes" id="UP000494245">
    <property type="component" value="Unassembled WGS sequence"/>
</dbReference>
<proteinExistence type="predicted"/>
<dbReference type="AlphaFoldDB" id="A0A6V8LZH4"/>
<dbReference type="EMBL" id="BLTE01000014">
    <property type="protein sequence ID" value="GFK95047.1"/>
    <property type="molecule type" value="Genomic_DNA"/>
</dbReference>
<organism evidence="2 3">
    <name type="scientific">Fundidesulfovibrio magnetotacticus</name>
    <dbReference type="NCBI Taxonomy" id="2730080"/>
    <lineage>
        <taxon>Bacteria</taxon>
        <taxon>Pseudomonadati</taxon>
        <taxon>Thermodesulfobacteriota</taxon>
        <taxon>Desulfovibrionia</taxon>
        <taxon>Desulfovibrionales</taxon>
        <taxon>Desulfovibrionaceae</taxon>
        <taxon>Fundidesulfovibrio</taxon>
    </lineage>
</organism>
<gene>
    <name evidence="2" type="ORF">NNJEOMEG_02900</name>
</gene>
<sequence length="78" mass="8197">MKKLLVVGLVFAMSLSAGAAFAAKAKAPKKEAPKKWECSMGDTKVMTASIDECLKKGGLVMNYPGPAKDAPKAKKGKK</sequence>
<feature type="chain" id="PRO_5028963914" evidence="1">
    <location>
        <begin position="20"/>
        <end position="78"/>
    </location>
</feature>
<reference evidence="2 3" key="2">
    <citation type="submission" date="2020-05" db="EMBL/GenBank/DDBJ databases">
        <title>Draft genome sequence of Desulfovibrio sp. strainFSS-1.</title>
        <authorList>
            <person name="Shimoshige H."/>
            <person name="Kobayashi H."/>
            <person name="Maekawa T."/>
        </authorList>
    </citation>
    <scope>NUCLEOTIDE SEQUENCE [LARGE SCALE GENOMIC DNA]</scope>
    <source>
        <strain evidence="2 3">SIID29052-01</strain>
    </source>
</reference>
<keyword evidence="1" id="KW-0732">Signal</keyword>
<name>A0A6V8LZH4_9BACT</name>
<comment type="caution">
    <text evidence="2">The sequence shown here is derived from an EMBL/GenBank/DDBJ whole genome shotgun (WGS) entry which is preliminary data.</text>
</comment>
<dbReference type="RefSeq" id="WP_173085727.1">
    <property type="nucleotide sequence ID" value="NZ_BLTE01000014.1"/>
</dbReference>
<reference evidence="2 3" key="1">
    <citation type="submission" date="2020-04" db="EMBL/GenBank/DDBJ databases">
        <authorList>
            <consortium name="Desulfovibrio sp. FSS-1 genome sequencing consortium"/>
            <person name="Shimoshige H."/>
            <person name="Kobayashi H."/>
            <person name="Maekawa T."/>
        </authorList>
    </citation>
    <scope>NUCLEOTIDE SEQUENCE [LARGE SCALE GENOMIC DNA]</scope>
    <source>
        <strain evidence="2 3">SIID29052-01</strain>
    </source>
</reference>
<keyword evidence="3" id="KW-1185">Reference proteome</keyword>
<evidence type="ECO:0000256" key="1">
    <source>
        <dbReference type="SAM" id="SignalP"/>
    </source>
</evidence>